<sequence>MDNQQRLQLNKMIRANDVEDVTESIREKKHSMLIKEDIDSMLVLKHQWAAESLSNPESFDSMLEKRCNFLFTNYTDIFNRLKKDELNLEIMANFITILKQIEDGDIDQHEGAFTVGKLLKDIYIDSALQRSKHLDEQHGENTEIEERAPSKNLSWKDYKTMQND</sequence>
<protein>
    <submittedName>
        <fullName evidence="2">Uncharacterized protein</fullName>
    </submittedName>
</protein>
<reference evidence="2" key="1">
    <citation type="journal article" date="2020" name="Nature">
        <title>Giant virus diversity and host interactions through global metagenomics.</title>
        <authorList>
            <person name="Schulz F."/>
            <person name="Roux S."/>
            <person name="Paez-Espino D."/>
            <person name="Jungbluth S."/>
            <person name="Walsh D.A."/>
            <person name="Denef V.J."/>
            <person name="McMahon K.D."/>
            <person name="Konstantinidis K.T."/>
            <person name="Eloe-Fadrosh E.A."/>
            <person name="Kyrpides N.C."/>
            <person name="Woyke T."/>
        </authorList>
    </citation>
    <scope>NUCLEOTIDE SEQUENCE</scope>
    <source>
        <strain evidence="2">GVMAG-M-3300027833-11</strain>
    </source>
</reference>
<proteinExistence type="predicted"/>
<feature type="region of interest" description="Disordered" evidence="1">
    <location>
        <begin position="134"/>
        <end position="164"/>
    </location>
</feature>
<organism evidence="2">
    <name type="scientific">viral metagenome</name>
    <dbReference type="NCBI Taxonomy" id="1070528"/>
    <lineage>
        <taxon>unclassified sequences</taxon>
        <taxon>metagenomes</taxon>
        <taxon>organismal metagenomes</taxon>
    </lineage>
</organism>
<dbReference type="EMBL" id="MN740503">
    <property type="protein sequence ID" value="QHU30064.1"/>
    <property type="molecule type" value="Genomic_DNA"/>
</dbReference>
<evidence type="ECO:0000313" key="2">
    <source>
        <dbReference type="EMBL" id="QHU30064.1"/>
    </source>
</evidence>
<accession>A0A6C0LKJ7</accession>
<dbReference type="AlphaFoldDB" id="A0A6C0LKJ7"/>
<evidence type="ECO:0000256" key="1">
    <source>
        <dbReference type="SAM" id="MobiDB-lite"/>
    </source>
</evidence>
<name>A0A6C0LKJ7_9ZZZZ</name>